<feature type="compositionally biased region" description="Basic and acidic residues" evidence="1">
    <location>
        <begin position="1609"/>
        <end position="1649"/>
    </location>
</feature>
<dbReference type="EMBL" id="GGMS01012330">
    <property type="protein sequence ID" value="MBY81533.1"/>
    <property type="molecule type" value="Transcribed_RNA"/>
</dbReference>
<feature type="compositionally biased region" description="Basic and acidic residues" evidence="1">
    <location>
        <begin position="506"/>
        <end position="515"/>
    </location>
</feature>
<feature type="region of interest" description="Disordered" evidence="1">
    <location>
        <begin position="1507"/>
        <end position="1534"/>
    </location>
</feature>
<feature type="compositionally biased region" description="Low complexity" evidence="1">
    <location>
        <begin position="651"/>
        <end position="662"/>
    </location>
</feature>
<dbReference type="OrthoDB" id="6287635at2759"/>
<dbReference type="InterPro" id="IPR006594">
    <property type="entry name" value="LisH"/>
</dbReference>
<feature type="region of interest" description="Disordered" evidence="1">
    <location>
        <begin position="838"/>
        <end position="862"/>
    </location>
</feature>
<sequence>MEPLLPSEVARLVFGYLKKEKNEDAAECFLKSSPHLTECYKMFKSNKNFNLKVNGFNLNDIFDIFGTMCSMINERISEACESKTLIEQLQYLLDANHKPTKEDKCVETELNVVDKCISCIITTENKSTLTNEETNNSITKVLENPSFTEIISSDMSKTNKNTINNEIININIKDSKKIEENIVNQPEYQQIPEATSLESMPGLSKGDTKEIKDNSVVIDTGELVDTFLNDQSLLEKIADNINKSIETQREADDNIQNCNTLDPPTLEKALDSTQSDPQIKNILDEFLVFNVDNSDDGKKKCNQQNQQSTIKSRLRSAKKKDDAPNKSKKSNSYTPKHNTNDNNDCKKSDDSNIVLVHEGNIKTLFESCDLLSNQILLQSNNSNVGQSFNFETKEMESEEDYNGRANYVKIAPKMTPMLKAHQVSEKHIFPRRTRRSLEQFGIRSKFKRTNITSMQPTGILQSPQSIVIEVPSQSSIENQTKSNLDVNIIKLPDMNKKSSHVKDIITHDTPDDRQIPPKNKSLSTPRRRSTHIRCLDFSTPQPKNIDRDNARSKLFCDSPKICEKIVEESISSPLPKLQADWGSVNGFESIVKKEKTKHWDTDIREMVGAGVLTSDSDGRKTKKKKTPRKKIKPVNDKNNSEIMIEKQNKTNNSSGQSNESNNIETFKSNTPENQLNLDEENCNKPLLNEQKSLKKPNEIPILLKSSDKIVTELFNEQPSNKSDSLTNIDQVKSLKTQSKFPHSLETPNEIVSELFDEKSLNKSDSLKHIDSLKSLNNQSKFPISLETPDKVTELLNEQPSNNDNGSIKSFIDPTLLKPQTELVFSLETPNKIMEMCDEKSSNKSDSLKNFDNSKASESPREFPISLETPCKTTEICNEQQSITNDYSKSPCNIQNNLNQLNTIEKEATISCISKTVPETENMNKKTESNFLETFNNHNLSKENLDSQTSLNIKTNNSNQVNSPIKLNNIQPVKQKIFETPYKCDDSAVDVPETPISKLIREYDPSKLMTPLPSTPVHFDDSLSETPLTKVFRETSYLNRPPISPFPPTPGNSRSVDTLIQPEQGNSNTIIEYLEKPNQSNINIENPTNVKKVKTLPLKTKTKLSTKTKIKNGLKGKSVEAKKKQVYESVKVELFGSEITSSSSADELDKTKNQHKTIVINKKNQGAEKKSGFKPIPKRKSMQAPTSLVNGFENPSLNEINTILNNSMKPAIDQKNNSTLHKIDKISNIKQLNKSKKSMVHFDDPVEQYINQSTKLNTSITSSTAVSKIKNKIVDDNCEPLVGLSRYLNQPSSFYECNSTKKSGSAEKIAKISKLNNSDSNINYSEFHNEIKSSENLSITSQTSFMDKTKTHQISEQKIKSFENCSMFGNEKENNKSYSPIDSIQSSSIYTKTANQDCNSKNKTNNTSIQNSNSSVNNNMINTSCITVGHNNELKKVYNSVDNIEYLKTPKVYEVISDDGEHQLVNLQLTEPFSLLDIPSELNNEQPSNPNCSSFITTKELDVTPEIEPGELKKDDSPIPVTSTPKDAIVKSEERKNRFRRSPSFWEDSIHNYPVNHRDDRYRESNSWQSKSNRDRRYDKKYRQNSRHHDDRSQFTTFNRYSQRSHHMNIKNEFRDDGVRDKDRFKHKDDKRRSYRDDRKGRDRLDESERFSITQRISQNESQKLSRADDIVKKATKRPANRTDHNEIPPKTSKVEHQRLLKNVNVDDFLSVVHGQK</sequence>
<feature type="region of interest" description="Disordered" evidence="1">
    <location>
        <begin position="1549"/>
        <end position="1695"/>
    </location>
</feature>
<name>A0A2S2QV48_9HEMI</name>
<feature type="region of interest" description="Disordered" evidence="1">
    <location>
        <begin position="1164"/>
        <end position="1189"/>
    </location>
</feature>
<protein>
    <submittedName>
        <fullName evidence="2">Uncharacterized protein</fullName>
    </submittedName>
</protein>
<feature type="compositionally biased region" description="Basic and acidic residues" evidence="1">
    <location>
        <begin position="633"/>
        <end position="648"/>
    </location>
</feature>
<feature type="compositionally biased region" description="Polar residues" evidence="1">
    <location>
        <begin position="302"/>
        <end position="311"/>
    </location>
</feature>
<feature type="region of interest" description="Disordered" evidence="1">
    <location>
        <begin position="613"/>
        <end position="664"/>
    </location>
</feature>
<proteinExistence type="predicted"/>
<accession>A0A2S2QV48</accession>
<feature type="region of interest" description="Disordered" evidence="1">
    <location>
        <begin position="297"/>
        <end position="349"/>
    </location>
</feature>
<feature type="compositionally biased region" description="Basic and acidic residues" evidence="1">
    <location>
        <begin position="838"/>
        <end position="848"/>
    </location>
</feature>
<organism evidence="2">
    <name type="scientific">Sipha flava</name>
    <name type="common">yellow sugarcane aphid</name>
    <dbReference type="NCBI Taxonomy" id="143950"/>
    <lineage>
        <taxon>Eukaryota</taxon>
        <taxon>Metazoa</taxon>
        <taxon>Ecdysozoa</taxon>
        <taxon>Arthropoda</taxon>
        <taxon>Hexapoda</taxon>
        <taxon>Insecta</taxon>
        <taxon>Pterygota</taxon>
        <taxon>Neoptera</taxon>
        <taxon>Paraneoptera</taxon>
        <taxon>Hemiptera</taxon>
        <taxon>Sternorrhyncha</taxon>
        <taxon>Aphidomorpha</taxon>
        <taxon>Aphidoidea</taxon>
        <taxon>Aphididae</taxon>
        <taxon>Sipha</taxon>
    </lineage>
</organism>
<feature type="compositionally biased region" description="Polar residues" evidence="1">
    <location>
        <begin position="1650"/>
        <end position="1662"/>
    </location>
</feature>
<feature type="compositionally biased region" description="Basic and acidic residues" evidence="1">
    <location>
        <begin position="1663"/>
        <end position="1672"/>
    </location>
</feature>
<feature type="compositionally biased region" description="Basic residues" evidence="1">
    <location>
        <begin position="620"/>
        <end position="632"/>
    </location>
</feature>
<dbReference type="PROSITE" id="PS50896">
    <property type="entry name" value="LISH"/>
    <property type="match status" value="1"/>
</dbReference>
<evidence type="ECO:0000256" key="1">
    <source>
        <dbReference type="SAM" id="MobiDB-lite"/>
    </source>
</evidence>
<feature type="compositionally biased region" description="Basic and acidic residues" evidence="1">
    <location>
        <begin position="1680"/>
        <end position="1695"/>
    </location>
</feature>
<gene>
    <name evidence="2" type="ORF">g.38367</name>
</gene>
<feature type="region of interest" description="Disordered" evidence="1">
    <location>
        <begin position="253"/>
        <end position="274"/>
    </location>
</feature>
<feature type="compositionally biased region" description="Basic and acidic residues" evidence="1">
    <location>
        <begin position="1571"/>
        <end position="1592"/>
    </location>
</feature>
<reference evidence="2" key="1">
    <citation type="submission" date="2018-04" db="EMBL/GenBank/DDBJ databases">
        <title>Transcriptome assembly of Sipha flava.</title>
        <authorList>
            <person name="Scully E.D."/>
            <person name="Geib S.M."/>
            <person name="Palmer N.A."/>
            <person name="Koch K."/>
            <person name="Bradshaw J."/>
            <person name="Heng-Moss T."/>
            <person name="Sarath G."/>
        </authorList>
    </citation>
    <scope>NUCLEOTIDE SEQUENCE</scope>
</reference>
<feature type="region of interest" description="Disordered" evidence="1">
    <location>
        <begin position="506"/>
        <end position="529"/>
    </location>
</feature>
<evidence type="ECO:0000313" key="2">
    <source>
        <dbReference type="EMBL" id="MBY81533.1"/>
    </source>
</evidence>